<evidence type="ECO:0000256" key="4">
    <source>
        <dbReference type="ARBA" id="ARBA00022723"/>
    </source>
</evidence>
<dbReference type="InterPro" id="IPR054712">
    <property type="entry name" value="Cas3-like_dom"/>
</dbReference>
<dbReference type="Proteomes" id="UP001481872">
    <property type="component" value="Unassembled WGS sequence"/>
</dbReference>
<dbReference type="Pfam" id="PF04851">
    <property type="entry name" value="ResIII"/>
    <property type="match status" value="1"/>
</dbReference>
<dbReference type="CDD" id="cd09641">
    <property type="entry name" value="Cas3''_I"/>
    <property type="match status" value="1"/>
</dbReference>
<organism evidence="12 13">
    <name type="scientific">Aedoeadaptatus acetigenes</name>
    <dbReference type="NCBI Taxonomy" id="2981723"/>
    <lineage>
        <taxon>Bacteria</taxon>
        <taxon>Bacillati</taxon>
        <taxon>Bacillota</taxon>
        <taxon>Tissierellia</taxon>
        <taxon>Tissierellales</taxon>
        <taxon>Peptoniphilaceae</taxon>
        <taxon>Aedoeadaptatus</taxon>
    </lineage>
</organism>
<feature type="compositionally biased region" description="Basic and acidic residues" evidence="10">
    <location>
        <begin position="374"/>
        <end position="384"/>
    </location>
</feature>
<comment type="caution">
    <text evidence="12">The sequence shown here is derived from an EMBL/GenBank/DDBJ whole genome shotgun (WGS) entry which is preliminary data.</text>
</comment>
<dbReference type="PROSITE" id="PS51643">
    <property type="entry name" value="HD_CAS3"/>
    <property type="match status" value="1"/>
</dbReference>
<dbReference type="SUPFAM" id="SSF52540">
    <property type="entry name" value="P-loop containing nucleoside triphosphate hydrolases"/>
    <property type="match status" value="1"/>
</dbReference>
<dbReference type="EMBL" id="JBBNPS010000035">
    <property type="protein sequence ID" value="MEQ3354317.1"/>
    <property type="molecule type" value="Genomic_DNA"/>
</dbReference>
<keyword evidence="13" id="KW-1185">Reference proteome</keyword>
<keyword evidence="6" id="KW-0378">Hydrolase</keyword>
<evidence type="ECO:0000256" key="9">
    <source>
        <dbReference type="ARBA" id="ARBA00023118"/>
    </source>
</evidence>
<dbReference type="Gene3D" id="1.10.3210.30">
    <property type="match status" value="1"/>
</dbReference>
<keyword evidence="8" id="KW-0067">ATP-binding</keyword>
<dbReference type="Pfam" id="PF18019">
    <property type="entry name" value="Cas3_HD"/>
    <property type="match status" value="1"/>
</dbReference>
<accession>A0ABV1J924</accession>
<sequence length="847" mass="95583">MFDDLYAHIDQKDTSRKQTLHDHLYHTAAQCGRMGKEVVMEGMLFYVGLLHDCGKAKSSFQKKIRTNSKDRVDHSTYGGLLTLCFLDEVYSGLEGGNVDEAFASIVEKINEDIHVLIFLNDYAHLMAYAIMSHHGPYDMVRKNRENRYVYTSFERAEREKLSPEFEKDLDAFQAHWKREGIDLKKLFAEGFHEYINVAEKLNALAERTSDDIDEAMSFYQGMLARLVVSMLKSADIKDTINSYDTVIEEEDEAALRALVEDFEARILAAYAAYGPPKDGIARGRARIADAVLARSKADDCGIYTLDLPTGAGKTLLSLRYGVNQMKYRRKRRFFYITSYLSVLEQNAETMKKTLGHKDQVLEHHSNVVEDEEGETSRGAEDEKQDSVAAVQRQFLLGDWTSPVVLTTMVQFFNTLFKGKSANLTRFKSFINGVVVLDELQSLPTDVLYMMNLALNFMKTVMNTTVVLSTATQPAYGSMSLKHRLDYGDKNQKNTALVAVAEEDKKSFERAKVALLGRIDEEQSLDDVAAFVLSKEEKSRLVILNTKAAVRGLYDRLAEAMDAEDLYYLTTNLTAADRLARIDEIKTRLLTDDPICVVSTQLIEAGVDADFAMVVRSLTGIDSIVQARGRCNREGKRNEAYTYVVNMDRREENIAPLKGMGERKLAGRLILRNEEGEIAIEDFVSPYFEKLYANLKKDALSPVFDLLSKNPTKKDILLKSTPGAASLDGGILLEDGRVVNFFQSFKEAYEAFELIDDAQDVAVVLCEETEEVINLLRDMELGSARFDPKALKEARQMIRSLSRYTVPLPKKATNVCESILDGMVQVLPKEFYDKDFGLNLDYEGGIMM</sequence>
<dbReference type="Gene3D" id="3.40.50.300">
    <property type="entry name" value="P-loop containing nucleotide triphosphate hydrolases"/>
    <property type="match status" value="2"/>
</dbReference>
<evidence type="ECO:0000256" key="8">
    <source>
        <dbReference type="ARBA" id="ARBA00022840"/>
    </source>
</evidence>
<comment type="similarity">
    <text evidence="1">In the N-terminal section; belongs to the CRISPR-associated nuclease Cas3-HD family.</text>
</comment>
<keyword evidence="7" id="KW-0347">Helicase</keyword>
<comment type="similarity">
    <text evidence="2">In the central section; belongs to the CRISPR-associated helicase Cas3 family.</text>
</comment>
<evidence type="ECO:0000259" key="11">
    <source>
        <dbReference type="PROSITE" id="PS51643"/>
    </source>
</evidence>
<evidence type="ECO:0000313" key="13">
    <source>
        <dbReference type="Proteomes" id="UP001481872"/>
    </source>
</evidence>
<proteinExistence type="inferred from homology"/>
<keyword evidence="5" id="KW-0547">Nucleotide-binding</keyword>
<name>A0ABV1J924_9FIRM</name>
<dbReference type="NCBIfam" id="TIGR01596">
    <property type="entry name" value="cas3_HD"/>
    <property type="match status" value="1"/>
</dbReference>
<protein>
    <submittedName>
        <fullName evidence="12">CRISPR-associated helicase Cas3</fullName>
    </submittedName>
</protein>
<dbReference type="CDD" id="cd17930">
    <property type="entry name" value="DEXHc_cas3"/>
    <property type="match status" value="1"/>
</dbReference>
<evidence type="ECO:0000313" key="12">
    <source>
        <dbReference type="EMBL" id="MEQ3354317.1"/>
    </source>
</evidence>
<keyword evidence="4" id="KW-0479">Metal-binding</keyword>
<evidence type="ECO:0000256" key="10">
    <source>
        <dbReference type="SAM" id="MobiDB-lite"/>
    </source>
</evidence>
<dbReference type="InterPro" id="IPR027417">
    <property type="entry name" value="P-loop_NTPase"/>
</dbReference>
<keyword evidence="3" id="KW-0540">Nuclease</keyword>
<evidence type="ECO:0000256" key="3">
    <source>
        <dbReference type="ARBA" id="ARBA00022722"/>
    </source>
</evidence>
<dbReference type="InterPro" id="IPR038257">
    <property type="entry name" value="CRISPR-assoc_Cas3_HD_sf"/>
</dbReference>
<dbReference type="RefSeq" id="WP_349054595.1">
    <property type="nucleotide sequence ID" value="NZ_JBBNPS010000035.1"/>
</dbReference>
<evidence type="ECO:0000256" key="6">
    <source>
        <dbReference type="ARBA" id="ARBA00022801"/>
    </source>
</evidence>
<evidence type="ECO:0000256" key="5">
    <source>
        <dbReference type="ARBA" id="ARBA00022741"/>
    </source>
</evidence>
<feature type="domain" description="HD Cas3-type" evidence="11">
    <location>
        <begin position="13"/>
        <end position="238"/>
    </location>
</feature>
<evidence type="ECO:0000256" key="2">
    <source>
        <dbReference type="ARBA" id="ARBA00009046"/>
    </source>
</evidence>
<dbReference type="InterPro" id="IPR006474">
    <property type="entry name" value="Helicase_Cas3_CRISPR-ass_core"/>
</dbReference>
<dbReference type="InterPro" id="IPR006935">
    <property type="entry name" value="Helicase/UvrB_N"/>
</dbReference>
<dbReference type="InterPro" id="IPR006483">
    <property type="entry name" value="CRISPR-assoc_Cas3_HD"/>
</dbReference>
<feature type="region of interest" description="Disordered" evidence="10">
    <location>
        <begin position="362"/>
        <end position="384"/>
    </location>
</feature>
<dbReference type="NCBIfam" id="TIGR01587">
    <property type="entry name" value="cas3_core"/>
    <property type="match status" value="1"/>
</dbReference>
<keyword evidence="9" id="KW-0051">Antiviral defense</keyword>
<dbReference type="Pfam" id="PF22590">
    <property type="entry name" value="Cas3-like_C_2"/>
    <property type="match status" value="1"/>
</dbReference>
<evidence type="ECO:0000256" key="1">
    <source>
        <dbReference type="ARBA" id="ARBA00006847"/>
    </source>
</evidence>
<evidence type="ECO:0000256" key="7">
    <source>
        <dbReference type="ARBA" id="ARBA00022806"/>
    </source>
</evidence>
<gene>
    <name evidence="12" type="primary">cas3</name>
    <name evidence="12" type="ORF">AAA081_08435</name>
</gene>
<reference evidence="12 13" key="1">
    <citation type="submission" date="2024-04" db="EMBL/GenBank/DDBJ databases">
        <title>Human intestinal bacterial collection.</title>
        <authorList>
            <person name="Pauvert C."/>
            <person name="Hitch T.C.A."/>
            <person name="Clavel T."/>
        </authorList>
    </citation>
    <scope>NUCLEOTIDE SEQUENCE [LARGE SCALE GENOMIC DNA]</scope>
    <source>
        <strain evidence="12 13">CLA-SR-H026</strain>
    </source>
</reference>